<accession>A0A6J4VC10</accession>
<dbReference type="GO" id="GO:0003723">
    <property type="term" value="F:RNA binding"/>
    <property type="evidence" value="ECO:0007669"/>
    <property type="project" value="InterPro"/>
</dbReference>
<dbReference type="PANTHER" id="PTHR11142">
    <property type="entry name" value="PSEUDOURIDYLATE SYNTHASE"/>
    <property type="match status" value="1"/>
</dbReference>
<dbReference type="Gene3D" id="3.30.70.660">
    <property type="entry name" value="Pseudouridine synthase I, catalytic domain, C-terminal subdomain"/>
    <property type="match status" value="1"/>
</dbReference>
<comment type="caution">
    <text evidence="4">Lacks conserved residue(s) required for the propagation of feature annotation.</text>
</comment>
<keyword evidence="2 4" id="KW-0819">tRNA processing</keyword>
<comment type="subunit">
    <text evidence="4">Homodimer.</text>
</comment>
<name>A0A6J4VC10_9BACT</name>
<dbReference type="PANTHER" id="PTHR11142:SF0">
    <property type="entry name" value="TRNA PSEUDOURIDINE SYNTHASE-LIKE 1"/>
    <property type="match status" value="1"/>
</dbReference>
<feature type="region of interest" description="Disordered" evidence="6">
    <location>
        <begin position="303"/>
        <end position="322"/>
    </location>
</feature>
<feature type="domain" description="Pseudouridine synthase I TruA alpha/beta" evidence="7">
    <location>
        <begin position="159"/>
        <end position="280"/>
    </location>
</feature>
<proteinExistence type="inferred from homology"/>
<feature type="active site" description="Nucleophile" evidence="4">
    <location>
        <position position="68"/>
    </location>
</feature>
<dbReference type="EC" id="5.4.99.12" evidence="4"/>
<dbReference type="SUPFAM" id="SSF55120">
    <property type="entry name" value="Pseudouridine synthase"/>
    <property type="match status" value="1"/>
</dbReference>
<dbReference type="Pfam" id="PF01416">
    <property type="entry name" value="PseudoU_synth_1"/>
    <property type="match status" value="2"/>
</dbReference>
<evidence type="ECO:0000256" key="2">
    <source>
        <dbReference type="ARBA" id="ARBA00022694"/>
    </source>
</evidence>
<dbReference type="GO" id="GO:0031119">
    <property type="term" value="P:tRNA pseudouridine synthesis"/>
    <property type="evidence" value="ECO:0007669"/>
    <property type="project" value="UniProtKB-UniRule"/>
</dbReference>
<comment type="catalytic activity">
    <reaction evidence="4 5">
        <text>uridine(38/39/40) in tRNA = pseudouridine(38/39/40) in tRNA</text>
        <dbReference type="Rhea" id="RHEA:22376"/>
        <dbReference type="Rhea" id="RHEA-COMP:10085"/>
        <dbReference type="Rhea" id="RHEA-COMP:10087"/>
        <dbReference type="ChEBI" id="CHEBI:65314"/>
        <dbReference type="ChEBI" id="CHEBI:65315"/>
        <dbReference type="EC" id="5.4.99.12"/>
    </reaction>
</comment>
<protein>
    <recommendedName>
        <fullName evidence="4">tRNA pseudouridine synthase A</fullName>
        <ecNumber evidence="4">5.4.99.12</ecNumber>
    </recommendedName>
    <alternativeName>
        <fullName evidence="4">tRNA pseudouridine(38-40) synthase</fullName>
    </alternativeName>
    <alternativeName>
        <fullName evidence="4">tRNA pseudouridylate synthase I</fullName>
    </alternativeName>
    <alternativeName>
        <fullName evidence="4">tRNA-uridine isomerase I</fullName>
    </alternativeName>
</protein>
<feature type="binding site" evidence="4">
    <location>
        <position position="127"/>
    </location>
    <ligand>
        <name>substrate</name>
    </ligand>
</feature>
<evidence type="ECO:0000259" key="7">
    <source>
        <dbReference type="Pfam" id="PF01416"/>
    </source>
</evidence>
<dbReference type="AlphaFoldDB" id="A0A6J4VC10"/>
<evidence type="ECO:0000256" key="1">
    <source>
        <dbReference type="ARBA" id="ARBA00009375"/>
    </source>
</evidence>
<sequence>MVNREHSVDLMGHDDAVAVLKLTVSYDGTAFWGSQRQMGRRTVQDELERCLRGLGFEHPATVFAGRTDRGVHAVGQVVRSEDGRPPWSDRKVAMAINATLPDDVAVGTVQRVAPGFHPRYDATWREYRYRIWCGSDQPLERLRVWNRRAPLDVEAMASAARLLIGTHDLAAFTGGGEGVPWSDRARAPRGTVRTIAHCGARTIEPWWGIVPGHGMGIEVRVIADGFLPQLVRTIVSALVEVGMGRKPASWITRLIDASDRRYGPETAPAHGLVLWRVGYDDDLPDPGPDGRQIPVVPTRFHQRVNGEQTTWNDEPIPPDHRT</sequence>
<dbReference type="CDD" id="cd02570">
    <property type="entry name" value="PseudoU_synth_EcTruA"/>
    <property type="match status" value="1"/>
</dbReference>
<dbReference type="InterPro" id="IPR001406">
    <property type="entry name" value="PsdUridine_synth_TruA"/>
</dbReference>
<dbReference type="FunFam" id="3.30.70.580:FF:000001">
    <property type="entry name" value="tRNA pseudouridine synthase A"/>
    <property type="match status" value="1"/>
</dbReference>
<evidence type="ECO:0000313" key="8">
    <source>
        <dbReference type="EMBL" id="CAA9572910.1"/>
    </source>
</evidence>
<dbReference type="NCBIfam" id="TIGR00071">
    <property type="entry name" value="hisT_truA"/>
    <property type="match status" value="1"/>
</dbReference>
<dbReference type="InterPro" id="IPR020103">
    <property type="entry name" value="PsdUridine_synth_cat_dom_sf"/>
</dbReference>
<evidence type="ECO:0000256" key="5">
    <source>
        <dbReference type="RuleBase" id="RU003792"/>
    </source>
</evidence>
<dbReference type="GO" id="GO:0160147">
    <property type="term" value="F:tRNA pseudouridine(38-40) synthase activity"/>
    <property type="evidence" value="ECO:0007669"/>
    <property type="project" value="UniProtKB-EC"/>
</dbReference>
<feature type="domain" description="Pseudouridine synthase I TruA alpha/beta" evidence="7">
    <location>
        <begin position="24"/>
        <end position="121"/>
    </location>
</feature>
<gene>
    <name evidence="4" type="primary">truA</name>
    <name evidence="8" type="ORF">AVDCRST_MAG87-2603</name>
</gene>
<comment type="function">
    <text evidence="4">Formation of pseudouridine at positions 38, 39 and 40 in the anticodon stem and loop of transfer RNAs.</text>
</comment>
<evidence type="ECO:0000256" key="6">
    <source>
        <dbReference type="SAM" id="MobiDB-lite"/>
    </source>
</evidence>
<reference evidence="8" key="1">
    <citation type="submission" date="2020-02" db="EMBL/GenBank/DDBJ databases">
        <authorList>
            <person name="Meier V. D."/>
        </authorList>
    </citation>
    <scope>NUCLEOTIDE SEQUENCE</scope>
    <source>
        <strain evidence="8">AVDCRST_MAG87</strain>
    </source>
</reference>
<dbReference type="Gene3D" id="3.30.70.580">
    <property type="entry name" value="Pseudouridine synthase I, catalytic domain, N-terminal subdomain"/>
    <property type="match status" value="1"/>
</dbReference>
<dbReference type="InterPro" id="IPR020097">
    <property type="entry name" value="PsdUridine_synth_TruA_a/b_dom"/>
</dbReference>
<comment type="similarity">
    <text evidence="1 4 5">Belongs to the tRNA pseudouridine synthase TruA family.</text>
</comment>
<dbReference type="InterPro" id="IPR020095">
    <property type="entry name" value="PsdUridine_synth_TruA_C"/>
</dbReference>
<dbReference type="EMBL" id="CADCWJ010000565">
    <property type="protein sequence ID" value="CAA9572910.1"/>
    <property type="molecule type" value="Genomic_DNA"/>
</dbReference>
<organism evidence="8">
    <name type="scientific">uncultured Thermomicrobiales bacterium</name>
    <dbReference type="NCBI Taxonomy" id="1645740"/>
    <lineage>
        <taxon>Bacteria</taxon>
        <taxon>Pseudomonadati</taxon>
        <taxon>Thermomicrobiota</taxon>
        <taxon>Thermomicrobia</taxon>
        <taxon>Thermomicrobiales</taxon>
        <taxon>environmental samples</taxon>
    </lineage>
</organism>
<evidence type="ECO:0000256" key="3">
    <source>
        <dbReference type="ARBA" id="ARBA00023235"/>
    </source>
</evidence>
<dbReference type="InterPro" id="IPR020094">
    <property type="entry name" value="TruA/RsuA/RluB/E/F_N"/>
</dbReference>
<dbReference type="HAMAP" id="MF_00171">
    <property type="entry name" value="TruA"/>
    <property type="match status" value="1"/>
</dbReference>
<evidence type="ECO:0000256" key="4">
    <source>
        <dbReference type="HAMAP-Rule" id="MF_00171"/>
    </source>
</evidence>
<keyword evidence="3 4" id="KW-0413">Isomerase</keyword>